<organism evidence="1 2">
    <name type="scientific">Russula earlei</name>
    <dbReference type="NCBI Taxonomy" id="71964"/>
    <lineage>
        <taxon>Eukaryota</taxon>
        <taxon>Fungi</taxon>
        <taxon>Dikarya</taxon>
        <taxon>Basidiomycota</taxon>
        <taxon>Agaricomycotina</taxon>
        <taxon>Agaricomycetes</taxon>
        <taxon>Russulales</taxon>
        <taxon>Russulaceae</taxon>
        <taxon>Russula</taxon>
    </lineage>
</organism>
<dbReference type="Proteomes" id="UP001207468">
    <property type="component" value="Unassembled WGS sequence"/>
</dbReference>
<dbReference type="EMBL" id="JAGFNK010000178">
    <property type="protein sequence ID" value="KAI9461407.1"/>
    <property type="molecule type" value="Genomic_DNA"/>
</dbReference>
<keyword evidence="1" id="KW-0012">Acyltransferase</keyword>
<gene>
    <name evidence="1" type="ORF">F5148DRAFT_1016444</name>
</gene>
<keyword evidence="2" id="KW-1185">Reference proteome</keyword>
<keyword evidence="1" id="KW-0808">Transferase</keyword>
<protein>
    <submittedName>
        <fullName evidence="1">Acyltransferase-domain-containing protein</fullName>
    </submittedName>
</protein>
<accession>A0ACC0U3G8</accession>
<comment type="caution">
    <text evidence="1">The sequence shown here is derived from an EMBL/GenBank/DDBJ whole genome shotgun (WGS) entry which is preliminary data.</text>
</comment>
<reference evidence="1" key="1">
    <citation type="submission" date="2021-03" db="EMBL/GenBank/DDBJ databases">
        <title>Evolutionary priming and transition to the ectomycorrhizal habit in an iconic lineage of mushroom-forming fungi: is preadaptation a requirement?</title>
        <authorList>
            <consortium name="DOE Joint Genome Institute"/>
            <person name="Looney B.P."/>
            <person name="Miyauchi S."/>
            <person name="Morin E."/>
            <person name="Drula E."/>
            <person name="Courty P.E."/>
            <person name="Chicoki N."/>
            <person name="Fauchery L."/>
            <person name="Kohler A."/>
            <person name="Kuo A."/>
            <person name="LaButti K."/>
            <person name="Pangilinan J."/>
            <person name="Lipzen A."/>
            <person name="Riley R."/>
            <person name="Andreopoulos W."/>
            <person name="He G."/>
            <person name="Johnson J."/>
            <person name="Barry K.W."/>
            <person name="Grigoriev I.V."/>
            <person name="Nagy L."/>
            <person name="Hibbett D."/>
            <person name="Henrissat B."/>
            <person name="Matheny P.B."/>
            <person name="Labbe J."/>
            <person name="Martin A.F."/>
        </authorList>
    </citation>
    <scope>NUCLEOTIDE SEQUENCE</scope>
    <source>
        <strain evidence="1">BPL698</strain>
    </source>
</reference>
<evidence type="ECO:0000313" key="2">
    <source>
        <dbReference type="Proteomes" id="UP001207468"/>
    </source>
</evidence>
<sequence length="267" mass="29490">MQRFLSAATVTSVGLTCKAYLNCGLCSISVRGLPHLLDALNSPERQSGQGIVTVSNHLSTLDDPLVWGALPARTYLRPHTTRWTLGASDIIFTNPVFSAFFRKGQVVETFRGAGVYQPAVDAAIEKLRSGAWLHLFAEGKVCQSHTYRADPRTGVTRLQRFKWGIGRILMETPRPPTIIPMWLTGFDDLMPEGRRSPWKYLPHPGVRLSVTFGAPIPPAAVHATLGEQEKKRVDVETRMALTDLVQRAVEDLGRKVSGDLLIGPPRE</sequence>
<proteinExistence type="predicted"/>
<name>A0ACC0U3G8_9AGAM</name>
<evidence type="ECO:0000313" key="1">
    <source>
        <dbReference type="EMBL" id="KAI9461407.1"/>
    </source>
</evidence>